<comment type="subcellular location">
    <subcellularLocation>
        <location evidence="1 12">Cell outer membrane</location>
        <topology evidence="1 12">Multi-pass membrane protein</topology>
    </subcellularLocation>
</comment>
<evidence type="ECO:0000256" key="1">
    <source>
        <dbReference type="ARBA" id="ARBA00004571"/>
    </source>
</evidence>
<dbReference type="Proteomes" id="UP001623553">
    <property type="component" value="Unassembled WGS sequence"/>
</dbReference>
<proteinExistence type="inferred from homology"/>
<keyword evidence="3 12" id="KW-1134">Transmembrane beta strand</keyword>
<evidence type="ECO:0000256" key="13">
    <source>
        <dbReference type="RuleBase" id="RU003357"/>
    </source>
</evidence>
<dbReference type="PANTHER" id="PTHR32552">
    <property type="entry name" value="FERRICHROME IRON RECEPTOR-RELATED"/>
    <property type="match status" value="1"/>
</dbReference>
<evidence type="ECO:0000256" key="7">
    <source>
        <dbReference type="ARBA" id="ARBA00023004"/>
    </source>
</evidence>
<organism evidence="17 18">
    <name type="scientific">Aquirufa novilacunae</name>
    <dbReference type="NCBI Taxonomy" id="3139305"/>
    <lineage>
        <taxon>Bacteria</taxon>
        <taxon>Pseudomonadati</taxon>
        <taxon>Bacteroidota</taxon>
        <taxon>Cytophagia</taxon>
        <taxon>Cytophagales</taxon>
        <taxon>Flectobacillaceae</taxon>
        <taxon>Aquirufa</taxon>
    </lineage>
</organism>
<dbReference type="InterPro" id="IPR000531">
    <property type="entry name" value="Beta-barrel_TonB"/>
</dbReference>
<dbReference type="InterPro" id="IPR008969">
    <property type="entry name" value="CarboxyPept-like_regulatory"/>
</dbReference>
<dbReference type="EMBL" id="JBEWZF010000003">
    <property type="protein sequence ID" value="MFL0298872.1"/>
    <property type="molecule type" value="Genomic_DNA"/>
</dbReference>
<keyword evidence="9 13" id="KW-0798">TonB box</keyword>
<dbReference type="Gene3D" id="2.60.40.1120">
    <property type="entry name" value="Carboxypeptidase-like, regulatory domain"/>
    <property type="match status" value="1"/>
</dbReference>
<dbReference type="Gene3D" id="2.40.170.20">
    <property type="entry name" value="TonB-dependent receptor, beta-barrel domain"/>
    <property type="match status" value="1"/>
</dbReference>
<protein>
    <submittedName>
        <fullName evidence="17">TonB-dependent receptor</fullName>
    </submittedName>
</protein>
<dbReference type="Pfam" id="PF13715">
    <property type="entry name" value="CarbopepD_reg_2"/>
    <property type="match status" value="1"/>
</dbReference>
<keyword evidence="6 14" id="KW-0732">Signal</keyword>
<evidence type="ECO:0000256" key="9">
    <source>
        <dbReference type="ARBA" id="ARBA00023077"/>
    </source>
</evidence>
<keyword evidence="7" id="KW-0408">Iron</keyword>
<evidence type="ECO:0000256" key="10">
    <source>
        <dbReference type="ARBA" id="ARBA00023136"/>
    </source>
</evidence>
<feature type="domain" description="TonB-dependent receptor-like beta-barrel" evidence="15">
    <location>
        <begin position="334"/>
        <end position="747"/>
    </location>
</feature>
<evidence type="ECO:0000256" key="5">
    <source>
        <dbReference type="ARBA" id="ARBA00022692"/>
    </source>
</evidence>
<keyword evidence="8" id="KW-0406">Ion transport</keyword>
<keyword evidence="4" id="KW-0410">Iron transport</keyword>
<keyword evidence="17" id="KW-0675">Receptor</keyword>
<keyword evidence="10 12" id="KW-0472">Membrane</keyword>
<evidence type="ECO:0000256" key="4">
    <source>
        <dbReference type="ARBA" id="ARBA00022496"/>
    </source>
</evidence>
<name>A0ABW8U103_9BACT</name>
<dbReference type="InterPro" id="IPR036942">
    <property type="entry name" value="Beta-barrel_TonB_sf"/>
</dbReference>
<feature type="chain" id="PRO_5047346229" evidence="14">
    <location>
        <begin position="21"/>
        <end position="790"/>
    </location>
</feature>
<keyword evidence="2 12" id="KW-0813">Transport</keyword>
<keyword evidence="5 12" id="KW-0812">Transmembrane</keyword>
<dbReference type="SUPFAM" id="SSF56935">
    <property type="entry name" value="Porins"/>
    <property type="match status" value="1"/>
</dbReference>
<keyword evidence="11 12" id="KW-0998">Cell outer membrane</keyword>
<evidence type="ECO:0000259" key="16">
    <source>
        <dbReference type="Pfam" id="PF07715"/>
    </source>
</evidence>
<feature type="signal peptide" evidence="14">
    <location>
        <begin position="1"/>
        <end position="20"/>
    </location>
</feature>
<reference evidence="17 18" key="1">
    <citation type="submission" date="2024-07" db="EMBL/GenBank/DDBJ databases">
        <authorList>
            <person name="Pitt A."/>
            <person name="Hahn M.W."/>
        </authorList>
    </citation>
    <scope>NUCLEOTIDE SEQUENCE [LARGE SCALE GENOMIC DNA]</scope>
    <source>
        <strain evidence="17 18">2-BAHN-186B</strain>
    </source>
</reference>
<evidence type="ECO:0000256" key="14">
    <source>
        <dbReference type="SAM" id="SignalP"/>
    </source>
</evidence>
<dbReference type="InterPro" id="IPR039426">
    <property type="entry name" value="TonB-dep_rcpt-like"/>
</dbReference>
<dbReference type="PROSITE" id="PS52016">
    <property type="entry name" value="TONB_DEPENDENT_REC_3"/>
    <property type="match status" value="1"/>
</dbReference>
<dbReference type="SUPFAM" id="SSF49464">
    <property type="entry name" value="Carboxypeptidase regulatory domain-like"/>
    <property type="match status" value="1"/>
</dbReference>
<feature type="domain" description="TonB-dependent receptor plug" evidence="16">
    <location>
        <begin position="110"/>
        <end position="217"/>
    </location>
</feature>
<dbReference type="Pfam" id="PF07715">
    <property type="entry name" value="Plug"/>
    <property type="match status" value="1"/>
</dbReference>
<keyword evidence="18" id="KW-1185">Reference proteome</keyword>
<evidence type="ECO:0000256" key="12">
    <source>
        <dbReference type="PROSITE-ProRule" id="PRU01360"/>
    </source>
</evidence>
<evidence type="ECO:0000256" key="6">
    <source>
        <dbReference type="ARBA" id="ARBA00022729"/>
    </source>
</evidence>
<dbReference type="PANTHER" id="PTHR32552:SF68">
    <property type="entry name" value="FERRICHROME OUTER MEMBRANE TRANSPORTER_PHAGE RECEPTOR"/>
    <property type="match status" value="1"/>
</dbReference>
<dbReference type="InterPro" id="IPR012910">
    <property type="entry name" value="Plug_dom"/>
</dbReference>
<dbReference type="RefSeq" id="WP_406800646.1">
    <property type="nucleotide sequence ID" value="NZ_JBEWZF010000003.1"/>
</dbReference>
<evidence type="ECO:0000313" key="18">
    <source>
        <dbReference type="Proteomes" id="UP001623553"/>
    </source>
</evidence>
<dbReference type="Pfam" id="PF00593">
    <property type="entry name" value="TonB_dep_Rec_b-barrel"/>
    <property type="match status" value="1"/>
</dbReference>
<gene>
    <name evidence="17" type="ORF">AAE961_08340</name>
</gene>
<comment type="similarity">
    <text evidence="12 13">Belongs to the TonB-dependent receptor family.</text>
</comment>
<evidence type="ECO:0000256" key="8">
    <source>
        <dbReference type="ARBA" id="ARBA00023065"/>
    </source>
</evidence>
<dbReference type="InterPro" id="IPR037066">
    <property type="entry name" value="Plug_dom_sf"/>
</dbReference>
<evidence type="ECO:0000256" key="2">
    <source>
        <dbReference type="ARBA" id="ARBA00022448"/>
    </source>
</evidence>
<accession>A0ABW8U103</accession>
<sequence length="790" mass="87901">MKKATTLIITLIVCVQSLFAQKIQGLVFDQDTKAPLWGASVSVKGSQKGNVTDAKGHFILSAPSDAVLQVRFVGYDPVEVKASQSNNISLKKSNYLQDEVVVRATRADENSAMAYSNMSAEEVGKSNLGQDMPMLLNFTPSVVTTSDAGAGIGYTGIRIRGSDATRVNVTVNGIPINDSESQGTFWVNMPDFASSVNSVQIQRGVGTSTNGAGAFGGSVNMQTNTFESKAYGEVHASGGSFGTLKTTIKGGSGLLGGKFTLDGRLSRIVSDGFIDRASSNLLSAYFSAGYFGKKSFARFNYFTGNEKTYQSWYGTPESRITGSVADMQAFIDRNYLSPQDADNLLKSGRTYNYYTYDNQTDNYAQDHFQLITNHRLTEAWNLDLNAHYTYGRGYYEEFKPAADLINYGFANSLRSVDVIRRKWLDNDFYGSTFALNYTGSQKIKFTFGGAWNRYVGRHFGVLQDPFPGREWYRSRSQKTDLNLYAKGNINLSAAWNAYVDVQYRTVGYRMFGTADKFLNLNSDNSYSFFNPKFGLTHQLSEKSKVYGSVSAGSKEPSRQDFVDNAAGNPRPEYLQDYEVGYERSGRRYGLQINGYFMNYQDQLVLTGAVNSTGDAIRTNVESSYRLGVETMLNIQISKRLVWSGNVTLSQNRIRNFKERMTDYDTYDQIVINHGNTDIAYSPSVIAGNTVTYSVGSFEASLLSKYVGKQYLDNTSDEARSLEAYTTQDIRLKYTLKKGPVFTLLLNNVLNEQYSSNGYTYSYRYGGATTTENFYYPQAGFNFLLGASIRF</sequence>
<comment type="caution">
    <text evidence="17">The sequence shown here is derived from an EMBL/GenBank/DDBJ whole genome shotgun (WGS) entry which is preliminary data.</text>
</comment>
<evidence type="ECO:0000256" key="11">
    <source>
        <dbReference type="ARBA" id="ARBA00023237"/>
    </source>
</evidence>
<evidence type="ECO:0000256" key="3">
    <source>
        <dbReference type="ARBA" id="ARBA00022452"/>
    </source>
</evidence>
<evidence type="ECO:0000259" key="15">
    <source>
        <dbReference type="Pfam" id="PF00593"/>
    </source>
</evidence>
<dbReference type="Gene3D" id="2.170.130.10">
    <property type="entry name" value="TonB-dependent receptor, plug domain"/>
    <property type="match status" value="1"/>
</dbReference>
<evidence type="ECO:0000313" key="17">
    <source>
        <dbReference type="EMBL" id="MFL0298872.1"/>
    </source>
</evidence>